<gene>
    <name evidence="2" type="ORF">B0J12DRAFT_444603</name>
</gene>
<dbReference type="EMBL" id="JAGTJR010000084">
    <property type="protein sequence ID" value="KAH7012795.1"/>
    <property type="molecule type" value="Genomic_DNA"/>
</dbReference>
<sequence>MEAELERLRRQLQEEQQRREEAEAEREEAKARAAAEERRRKEEQRQREEAEARAIAEQQRREEAEAINRRTTLTEFLQACHEIFLSLRITDDETLTTKGDVTKPAGRLYPNQIIPWDTFPTDQSEIWAELSASPAFVSNRVFASTHQLDHIRTTMDPIDSEELLRHFARSAVEKPVQNIVDEIFNDGTLREKIGLRGRVSFQSHTNLGQSDATTVDEAMERMSISDTSRGNQRATSARPATSERRGKGGGRADQFCIYRQEDGSSSPAVAIEYKAPHKLTRGAITAGLSGTIVPGRDVIDKEGNSVEFFSKWLLAAVVTQCFSYMIDKGVQYGYLFTGDAIVFLHIPNDPVTVHYYVSIPGVDAQKDDEYGVQRTAVAQISAFVLRALAAPPPPQEWQRIARRSLDTWVVEYIDVLKKIPETERKKTRETFSYQPSRWIASGGSRVKTRSQCLPIDDQAGAQRDDDDDDAGDGDGWGHSMEPSPTPQRKTRSQTGQGSSRRQQGGKRSAAGKGTSRAATTAAAKSTTPKPRLEDRPYCTHECLLGLVRGGPLDQHCPNVQFHRKRHIKPDTFLRLVRRQLLTDIGVDADCKPLYVRGSRGALFKVRLSSHGYTLVAKGMEEHNARHLRHESCMYQHASAAQGRAVPVCIGLTDLEIPYFYDGGAYTHMLFLSWAGRPLFKFINQDNKVALLERAKATLGQLHGLGLLHNDAEMRNVLWDERTGGLMWTDLERAEVRAEVRAEARAEGRARRPLGEICPNRKRKRTACKLISGSNDEFSREMMLLSAHVARSVR</sequence>
<feature type="compositionally biased region" description="Polar residues" evidence="1">
    <location>
        <begin position="224"/>
        <end position="239"/>
    </location>
</feature>
<feature type="compositionally biased region" description="Low complexity" evidence="1">
    <location>
        <begin position="492"/>
        <end position="529"/>
    </location>
</feature>
<feature type="region of interest" description="Disordered" evidence="1">
    <location>
        <begin position="442"/>
        <end position="534"/>
    </location>
</feature>
<proteinExistence type="predicted"/>
<evidence type="ECO:0000256" key="1">
    <source>
        <dbReference type="SAM" id="MobiDB-lite"/>
    </source>
</evidence>
<evidence type="ECO:0000313" key="3">
    <source>
        <dbReference type="Proteomes" id="UP000774617"/>
    </source>
</evidence>
<name>A0ABQ8FQR4_9PEZI</name>
<keyword evidence="3" id="KW-1185">Reference proteome</keyword>
<accession>A0ABQ8FQR4</accession>
<dbReference type="Proteomes" id="UP000774617">
    <property type="component" value="Unassembled WGS sequence"/>
</dbReference>
<comment type="caution">
    <text evidence="2">The sequence shown here is derived from an EMBL/GenBank/DDBJ whole genome shotgun (WGS) entry which is preliminary data.</text>
</comment>
<dbReference type="InterPro" id="IPR011009">
    <property type="entry name" value="Kinase-like_dom_sf"/>
</dbReference>
<evidence type="ECO:0008006" key="4">
    <source>
        <dbReference type="Google" id="ProtNLM"/>
    </source>
</evidence>
<protein>
    <recommendedName>
        <fullName evidence="4">Protein kinase domain-containing protein</fullName>
    </recommendedName>
</protein>
<dbReference type="SUPFAM" id="SSF56112">
    <property type="entry name" value="Protein kinase-like (PK-like)"/>
    <property type="match status" value="1"/>
</dbReference>
<feature type="region of interest" description="Disordered" evidence="1">
    <location>
        <begin position="222"/>
        <end position="252"/>
    </location>
</feature>
<organism evidence="2 3">
    <name type="scientific">Macrophomina phaseolina</name>
    <dbReference type="NCBI Taxonomy" id="35725"/>
    <lineage>
        <taxon>Eukaryota</taxon>
        <taxon>Fungi</taxon>
        <taxon>Dikarya</taxon>
        <taxon>Ascomycota</taxon>
        <taxon>Pezizomycotina</taxon>
        <taxon>Dothideomycetes</taxon>
        <taxon>Dothideomycetes incertae sedis</taxon>
        <taxon>Botryosphaeriales</taxon>
        <taxon>Botryosphaeriaceae</taxon>
        <taxon>Macrophomina</taxon>
    </lineage>
</organism>
<reference evidence="2 3" key="1">
    <citation type="journal article" date="2021" name="Nat. Commun.">
        <title>Genetic determinants of endophytism in the Arabidopsis root mycobiome.</title>
        <authorList>
            <person name="Mesny F."/>
            <person name="Miyauchi S."/>
            <person name="Thiergart T."/>
            <person name="Pickel B."/>
            <person name="Atanasova L."/>
            <person name="Karlsson M."/>
            <person name="Huettel B."/>
            <person name="Barry K.W."/>
            <person name="Haridas S."/>
            <person name="Chen C."/>
            <person name="Bauer D."/>
            <person name="Andreopoulos W."/>
            <person name="Pangilinan J."/>
            <person name="LaButti K."/>
            <person name="Riley R."/>
            <person name="Lipzen A."/>
            <person name="Clum A."/>
            <person name="Drula E."/>
            <person name="Henrissat B."/>
            <person name="Kohler A."/>
            <person name="Grigoriev I.V."/>
            <person name="Martin F.M."/>
            <person name="Hacquard S."/>
        </authorList>
    </citation>
    <scope>NUCLEOTIDE SEQUENCE [LARGE SCALE GENOMIC DNA]</scope>
    <source>
        <strain evidence="2 3">MPI-SDFR-AT-0080</strain>
    </source>
</reference>
<feature type="region of interest" description="Disordered" evidence="1">
    <location>
        <begin position="1"/>
        <end position="57"/>
    </location>
</feature>
<dbReference type="Gene3D" id="1.10.510.10">
    <property type="entry name" value="Transferase(Phosphotransferase) domain 1"/>
    <property type="match status" value="1"/>
</dbReference>
<evidence type="ECO:0000313" key="2">
    <source>
        <dbReference type="EMBL" id="KAH7012795.1"/>
    </source>
</evidence>